<feature type="compositionally biased region" description="Basic and acidic residues" evidence="1">
    <location>
        <begin position="1"/>
        <end position="13"/>
    </location>
</feature>
<keyword evidence="3" id="KW-1185">Reference proteome</keyword>
<name>A0A9Q1J4B4_SYNKA</name>
<evidence type="ECO:0000256" key="1">
    <source>
        <dbReference type="SAM" id="MobiDB-lite"/>
    </source>
</evidence>
<dbReference type="AlphaFoldDB" id="A0A9Q1J4B4"/>
<evidence type="ECO:0000313" key="3">
    <source>
        <dbReference type="Proteomes" id="UP001152622"/>
    </source>
</evidence>
<accession>A0A9Q1J4B4</accession>
<feature type="compositionally biased region" description="Basic and acidic residues" evidence="1">
    <location>
        <begin position="21"/>
        <end position="32"/>
    </location>
</feature>
<protein>
    <submittedName>
        <fullName evidence="2">Uncharacterized protein</fullName>
    </submittedName>
</protein>
<gene>
    <name evidence="2" type="ORF">SKAU_G00144620</name>
</gene>
<dbReference type="EMBL" id="JAINUF010000004">
    <property type="protein sequence ID" value="KAJ8365631.1"/>
    <property type="molecule type" value="Genomic_DNA"/>
</dbReference>
<feature type="region of interest" description="Disordered" evidence="1">
    <location>
        <begin position="51"/>
        <end position="114"/>
    </location>
</feature>
<reference evidence="2" key="1">
    <citation type="journal article" date="2023" name="Science">
        <title>Genome structures resolve the early diversification of teleost fishes.</title>
        <authorList>
            <person name="Parey E."/>
            <person name="Louis A."/>
            <person name="Montfort J."/>
            <person name="Bouchez O."/>
            <person name="Roques C."/>
            <person name="Iampietro C."/>
            <person name="Lluch J."/>
            <person name="Castinel A."/>
            <person name="Donnadieu C."/>
            <person name="Desvignes T."/>
            <person name="Floi Bucao C."/>
            <person name="Jouanno E."/>
            <person name="Wen M."/>
            <person name="Mejri S."/>
            <person name="Dirks R."/>
            <person name="Jansen H."/>
            <person name="Henkel C."/>
            <person name="Chen W.J."/>
            <person name="Zahm M."/>
            <person name="Cabau C."/>
            <person name="Klopp C."/>
            <person name="Thompson A.W."/>
            <person name="Robinson-Rechavi M."/>
            <person name="Braasch I."/>
            <person name="Lecointre G."/>
            <person name="Bobe J."/>
            <person name="Postlethwait J.H."/>
            <person name="Berthelot C."/>
            <person name="Roest Crollius H."/>
            <person name="Guiguen Y."/>
        </authorList>
    </citation>
    <scope>NUCLEOTIDE SEQUENCE</scope>
    <source>
        <strain evidence="2">WJC10195</strain>
    </source>
</reference>
<organism evidence="2 3">
    <name type="scientific">Synaphobranchus kaupii</name>
    <name type="common">Kaup's arrowtooth eel</name>
    <dbReference type="NCBI Taxonomy" id="118154"/>
    <lineage>
        <taxon>Eukaryota</taxon>
        <taxon>Metazoa</taxon>
        <taxon>Chordata</taxon>
        <taxon>Craniata</taxon>
        <taxon>Vertebrata</taxon>
        <taxon>Euteleostomi</taxon>
        <taxon>Actinopterygii</taxon>
        <taxon>Neopterygii</taxon>
        <taxon>Teleostei</taxon>
        <taxon>Anguilliformes</taxon>
        <taxon>Synaphobranchidae</taxon>
        <taxon>Synaphobranchus</taxon>
    </lineage>
</organism>
<sequence length="127" mass="13928">MGPRREKEEREAENGVPTDGWRGKGPEQDGGHGRKCGLQRRTRIVGETTWRPYASHGTRKTGDRRQQGYLSSVTHSQGRNTTLRGGKEKADRRSACVENNPLEPGERMKSPCGQGFFGACSLGGSSL</sequence>
<feature type="compositionally biased region" description="Polar residues" evidence="1">
    <location>
        <begin position="68"/>
        <end position="83"/>
    </location>
</feature>
<evidence type="ECO:0000313" key="2">
    <source>
        <dbReference type="EMBL" id="KAJ8365631.1"/>
    </source>
</evidence>
<comment type="caution">
    <text evidence="2">The sequence shown here is derived from an EMBL/GenBank/DDBJ whole genome shotgun (WGS) entry which is preliminary data.</text>
</comment>
<feature type="compositionally biased region" description="Basic and acidic residues" evidence="1">
    <location>
        <begin position="85"/>
        <end position="95"/>
    </location>
</feature>
<feature type="region of interest" description="Disordered" evidence="1">
    <location>
        <begin position="1"/>
        <end position="38"/>
    </location>
</feature>
<dbReference type="Proteomes" id="UP001152622">
    <property type="component" value="Chromosome 4"/>
</dbReference>
<proteinExistence type="predicted"/>